<dbReference type="GO" id="GO:0004674">
    <property type="term" value="F:protein serine/threonine kinase activity"/>
    <property type="evidence" value="ECO:0007669"/>
    <property type="project" value="UniProtKB-EC"/>
</dbReference>
<evidence type="ECO:0000256" key="4">
    <source>
        <dbReference type="ARBA" id="ARBA00022723"/>
    </source>
</evidence>
<evidence type="ECO:0000259" key="15">
    <source>
        <dbReference type="PROSITE" id="PS50219"/>
    </source>
</evidence>
<dbReference type="PANTHER" id="PTHR46426:SF1">
    <property type="entry name" value="PROTEIN DISULFIDE-ISOMERASE TMX3"/>
    <property type="match status" value="1"/>
</dbReference>
<dbReference type="SMART" id="SM00109">
    <property type="entry name" value="C1"/>
    <property type="match status" value="1"/>
</dbReference>
<feature type="coiled-coil region" evidence="11">
    <location>
        <begin position="1136"/>
        <end position="1173"/>
    </location>
</feature>
<comment type="catalytic activity">
    <reaction evidence="10">
        <text>L-seryl-[protein] + ATP = O-phospho-L-seryl-[protein] + ADP + H(+)</text>
        <dbReference type="Rhea" id="RHEA:17989"/>
        <dbReference type="Rhea" id="RHEA-COMP:9863"/>
        <dbReference type="Rhea" id="RHEA-COMP:11604"/>
        <dbReference type="ChEBI" id="CHEBI:15378"/>
        <dbReference type="ChEBI" id="CHEBI:29999"/>
        <dbReference type="ChEBI" id="CHEBI:30616"/>
        <dbReference type="ChEBI" id="CHEBI:83421"/>
        <dbReference type="ChEBI" id="CHEBI:456216"/>
        <dbReference type="EC" id="2.7.11.1"/>
    </reaction>
</comment>
<dbReference type="InterPro" id="IPR017937">
    <property type="entry name" value="Thioredoxin_CS"/>
</dbReference>
<accession>A0A2A2KAN0</accession>
<evidence type="ECO:0000256" key="9">
    <source>
        <dbReference type="ARBA" id="ARBA00047899"/>
    </source>
</evidence>
<keyword evidence="4" id="KW-0479">Metal-binding</keyword>
<evidence type="ECO:0000256" key="6">
    <source>
        <dbReference type="ARBA" id="ARBA00022989"/>
    </source>
</evidence>
<evidence type="ECO:0000313" key="17">
    <source>
        <dbReference type="EMBL" id="PAV71076.1"/>
    </source>
</evidence>
<evidence type="ECO:0000256" key="2">
    <source>
        <dbReference type="ARBA" id="ARBA00022553"/>
    </source>
</evidence>
<evidence type="ECO:0000256" key="8">
    <source>
        <dbReference type="ARBA" id="ARBA00045246"/>
    </source>
</evidence>
<dbReference type="Pfam" id="PF13848">
    <property type="entry name" value="Thioredoxin_6"/>
    <property type="match status" value="1"/>
</dbReference>
<dbReference type="GO" id="GO:0046872">
    <property type="term" value="F:metal ion binding"/>
    <property type="evidence" value="ECO:0007669"/>
    <property type="project" value="UniProtKB-KW"/>
</dbReference>
<comment type="caution">
    <text evidence="17">The sequence shown here is derived from an EMBL/GenBank/DDBJ whole genome shotgun (WGS) entry which is preliminary data.</text>
</comment>
<dbReference type="SUPFAM" id="SSF52833">
    <property type="entry name" value="Thioredoxin-like"/>
    <property type="match status" value="1"/>
</dbReference>
<dbReference type="InterPro" id="IPR001849">
    <property type="entry name" value="PH_domain"/>
</dbReference>
<dbReference type="EMBL" id="LIAE01009134">
    <property type="protein sequence ID" value="PAV71076.1"/>
    <property type="molecule type" value="Genomic_DNA"/>
</dbReference>
<dbReference type="Gene3D" id="2.30.29.30">
    <property type="entry name" value="Pleckstrin-homology domain (PH domain)/Phosphotyrosine-binding domain (PTB)"/>
    <property type="match status" value="1"/>
</dbReference>
<keyword evidence="3" id="KW-0812">Transmembrane</keyword>
<dbReference type="Pfam" id="PF00085">
    <property type="entry name" value="Thioredoxin"/>
    <property type="match status" value="1"/>
</dbReference>
<dbReference type="PANTHER" id="PTHR46426">
    <property type="entry name" value="PROTEIN DISULFIDE-ISOMERASE TMX3"/>
    <property type="match status" value="1"/>
</dbReference>
<dbReference type="STRING" id="2018661.A0A2A2KAN0"/>
<dbReference type="InterPro" id="IPR046349">
    <property type="entry name" value="C1-like_sf"/>
</dbReference>
<evidence type="ECO:0000256" key="1">
    <source>
        <dbReference type="ARBA" id="ARBA00004389"/>
    </source>
</evidence>
<evidence type="ECO:0000256" key="11">
    <source>
        <dbReference type="SAM" id="Coils"/>
    </source>
</evidence>
<dbReference type="SUPFAM" id="SSF50729">
    <property type="entry name" value="PH domain-like"/>
    <property type="match status" value="1"/>
</dbReference>
<name>A0A2A2KAN0_9BILA</name>
<comment type="subcellular location">
    <subcellularLocation>
        <location evidence="1">Endoplasmic reticulum membrane</location>
        <topology evidence="1">Single-pass membrane protein</topology>
    </subcellularLocation>
</comment>
<feature type="coiled-coil region" evidence="11">
    <location>
        <begin position="714"/>
        <end position="1106"/>
    </location>
</feature>
<dbReference type="SMART" id="SM00036">
    <property type="entry name" value="CNH"/>
    <property type="match status" value="1"/>
</dbReference>
<keyword evidence="12" id="KW-0732">Signal</keyword>
<evidence type="ECO:0000256" key="12">
    <source>
        <dbReference type="SAM" id="SignalP"/>
    </source>
</evidence>
<feature type="domain" description="PH" evidence="13">
    <location>
        <begin position="1296"/>
        <end position="1412"/>
    </location>
</feature>
<dbReference type="PROSITE" id="PS51352">
    <property type="entry name" value="THIOREDOXIN_2"/>
    <property type="match status" value="1"/>
</dbReference>
<comment type="catalytic activity">
    <reaction evidence="9">
        <text>L-threonyl-[protein] + ATP = O-phospho-L-threonyl-[protein] + ADP + H(+)</text>
        <dbReference type="Rhea" id="RHEA:46608"/>
        <dbReference type="Rhea" id="RHEA-COMP:11060"/>
        <dbReference type="Rhea" id="RHEA-COMP:11605"/>
        <dbReference type="ChEBI" id="CHEBI:15378"/>
        <dbReference type="ChEBI" id="CHEBI:30013"/>
        <dbReference type="ChEBI" id="CHEBI:30616"/>
        <dbReference type="ChEBI" id="CHEBI:61977"/>
        <dbReference type="ChEBI" id="CHEBI:456216"/>
        <dbReference type="EC" id="2.7.11.1"/>
    </reaction>
</comment>
<dbReference type="InterPro" id="IPR052250">
    <property type="entry name" value="PDI_TMX3"/>
</dbReference>
<evidence type="ECO:0000259" key="14">
    <source>
        <dbReference type="PROSITE" id="PS50081"/>
    </source>
</evidence>
<feature type="domain" description="Phorbol-ester/DAG-type" evidence="14">
    <location>
        <begin position="1226"/>
        <end position="1277"/>
    </location>
</feature>
<dbReference type="PROSITE" id="PS00194">
    <property type="entry name" value="THIOREDOXIN_1"/>
    <property type="match status" value="1"/>
</dbReference>
<dbReference type="Proteomes" id="UP000218231">
    <property type="component" value="Unassembled WGS sequence"/>
</dbReference>
<feature type="chain" id="PRO_5013240137" evidence="12">
    <location>
        <begin position="26"/>
        <end position="1743"/>
    </location>
</feature>
<dbReference type="SUPFAM" id="SSF57889">
    <property type="entry name" value="Cysteine-rich domain"/>
    <property type="match status" value="1"/>
</dbReference>
<dbReference type="PROSITE" id="PS50081">
    <property type="entry name" value="ZF_DAG_PE_2"/>
    <property type="match status" value="1"/>
</dbReference>
<evidence type="ECO:0000259" key="16">
    <source>
        <dbReference type="PROSITE" id="PS51352"/>
    </source>
</evidence>
<evidence type="ECO:0000256" key="7">
    <source>
        <dbReference type="ARBA" id="ARBA00023136"/>
    </source>
</evidence>
<dbReference type="InterPro" id="IPR011993">
    <property type="entry name" value="PH-like_dom_sf"/>
</dbReference>
<dbReference type="InterPro" id="IPR036249">
    <property type="entry name" value="Thioredoxin-like_sf"/>
</dbReference>
<feature type="signal peptide" evidence="12">
    <location>
        <begin position="1"/>
        <end position="25"/>
    </location>
</feature>
<keyword evidence="2" id="KW-0597">Phosphoprotein</keyword>
<comment type="function">
    <text evidence="8">Probable disulfide isomerase, which participates in the folding of proteins containing disulfide bonds. May act as a dithiol oxidase. Acts as a regulator of endoplasmic reticulum-mitochondria contact sites via its ability to regulate redox signals.</text>
</comment>
<proteinExistence type="predicted"/>
<reference evidence="17 18" key="1">
    <citation type="journal article" date="2017" name="Curr. Biol.">
        <title>Genome architecture and evolution of a unichromosomal asexual nematode.</title>
        <authorList>
            <person name="Fradin H."/>
            <person name="Zegar C."/>
            <person name="Gutwein M."/>
            <person name="Lucas J."/>
            <person name="Kovtun M."/>
            <person name="Corcoran D."/>
            <person name="Baugh L.R."/>
            <person name="Kiontke K."/>
            <person name="Gunsalus K."/>
            <person name="Fitch D.H."/>
            <person name="Piano F."/>
        </authorList>
    </citation>
    <scope>NUCLEOTIDE SEQUENCE [LARGE SCALE GENOMIC DNA]</scope>
    <source>
        <strain evidence="17">PF1309</strain>
    </source>
</reference>
<keyword evidence="6" id="KW-1133">Transmembrane helix</keyword>
<gene>
    <name evidence="17" type="ORF">WR25_11280</name>
</gene>
<dbReference type="Gene3D" id="3.40.30.10">
    <property type="entry name" value="Glutaredoxin"/>
    <property type="match status" value="1"/>
</dbReference>
<evidence type="ECO:0000256" key="3">
    <source>
        <dbReference type="ARBA" id="ARBA00022692"/>
    </source>
</evidence>
<dbReference type="PROSITE" id="PS50003">
    <property type="entry name" value="PH_DOMAIN"/>
    <property type="match status" value="1"/>
</dbReference>
<dbReference type="SMART" id="SM00233">
    <property type="entry name" value="PH"/>
    <property type="match status" value="1"/>
</dbReference>
<evidence type="ECO:0000259" key="13">
    <source>
        <dbReference type="PROSITE" id="PS50003"/>
    </source>
</evidence>
<evidence type="ECO:0000313" key="18">
    <source>
        <dbReference type="Proteomes" id="UP000218231"/>
    </source>
</evidence>
<dbReference type="CDD" id="cd00821">
    <property type="entry name" value="PH"/>
    <property type="match status" value="1"/>
</dbReference>
<dbReference type="InterPro" id="IPR001180">
    <property type="entry name" value="CNH_dom"/>
</dbReference>
<protein>
    <submittedName>
        <fullName evidence="17">Uncharacterized protein</fullName>
    </submittedName>
</protein>
<keyword evidence="18" id="KW-1185">Reference proteome</keyword>
<dbReference type="OrthoDB" id="74910at2759"/>
<dbReference type="PROSITE" id="PS50219">
    <property type="entry name" value="CNH"/>
    <property type="match status" value="1"/>
</dbReference>
<dbReference type="GO" id="GO:0005789">
    <property type="term" value="C:endoplasmic reticulum membrane"/>
    <property type="evidence" value="ECO:0007669"/>
    <property type="project" value="UniProtKB-SubCell"/>
</dbReference>
<keyword evidence="5" id="KW-0862">Zinc</keyword>
<feature type="domain" description="CNH" evidence="15">
    <location>
        <begin position="1438"/>
        <end position="1712"/>
    </location>
</feature>
<sequence length="1743" mass="199261">MGRRCTTVVIFVAFVAGLLIPATVSVSNTGLPTSIIELNDKFLDVMNSGFWFVEFYAPWCGHCKRLMSTWEQVGYAVNEKNLPIRMGKLDCTRFQSVAGQLDIHGYPTLIFFRDGKRIEYYGDRTKEALLSFAIKCSSPVVENINAAKLTDIKKESRKDPSFIIIDGEKDALYEEYEKVANDYFSKIRFYSAQRESMPSNIRDSKTRIVVVRDDAIHPYQGNTEGLSNWVKSERWPVLPQATSSNIQEMGTSEKLLVLAVASELDKANSTHPVSEFFLKFFKAAADSRKSAILNEKFQFGWLDGNEIANSIQMRIVEEPSMFVFNYSSYEFLLPEDDPLKMTSSAIITYLETLLDQLEKGSAQPLGGRSWLTRIRRMAWEVYSNIAQMFAAQPLLSTCLFGVPIAFISIICYSICSADFSVERNEFYPEDEDEEELLDEDESDISKFQKIDLNLSEDGYKSKLLEQERIIGDLRRSILRDDMQNESGLNTSILIETSNRISTQENRVHRRDIKLLEDELDQAKKQVKQLKNELNIESEKSNNLETTLGRKKADLQEGMSVLKAANLKVEDLEQKLVEKEQSITHMYSEFYNVKIDLKAKVAELEEKCQRYKDLASDEKERNGKLLEEVALLKAALEESREELNKQLALTHAQLESVARNDEKISKSVSECMSAVSKTTSKALTELKALSTQITNSPVVQPVRPSRTSDSQNQLNKYLADKLMDTESRIRQLERDLAFAKDEAEIAKSELKEQKKLLEAIEGDSEKTNKYLHNEISRITMQKANLRCDFLALEREHKRLKAEKGVPDEVNEKLRSLEKERDTLQRQLDEAKKKLEDLENELKTAKDDLDQNAGEKSVAQGLRNELKLLEEKYAFMSKNLITVNDQCEQYRNLKNRAEESRKRAKDEISNYRLKYREMEQKLENQRKVEAELEVLKSESSKLKDKIQYLQEELDEAHTYYREMLAKQAEEISESKQKVMDANMRSSNVAELERCKLQLSQKDTELRAEKRRANDHKAELEKLQSQLSQILRQQDEVNSENTKLRRGMADAIAKLEDYKRDADEAKELMQTLEDEFKAKETKHRLEDQLSDLQDALNEKERLVTYLQSQINVKNVAKASRRSTLLKTVSEISIKDEKTSMKSEVNLTIEREELEELENEKKKLDSMLTEKKKILQQAKESTQPSAPLMPSQREPLGNNNLVSNTHQSDVAIQQKSKSLSNKGMMRHDIPHRWKDLRHFGVFSRKCAICFMGVPTLGKARRCLHCNIVVHAQCSKRVVNTCGLPDQYGVHFLENNTSMADGRMNGWLKVFRDDCPSKTWQSMWAVLDKMKLVFYDNDAIEADLKVAQPNMKINLDSESWTLKTNVVVPSEGGMPGEHNRLTHNIIQLKMNCYSIFLLAPSISAATRWIDMLQKAHTKRMMQMQKPDCLSEQICVMTLQSPNNLAIFSVALIDDLLLLCAQTGLFYSTLNGPRLPIHIQGISSMTAMACMDDINCVAMIIGPSRKLCIAPISTIVKQAKSGNSPAVHPDSIGPFERLNVLLYHREEATNQRYLCVADYTNIYIFKYNSSKDLFSLTQTLTTREPVICMQSGLGGFYYAADSFYFVPLTEQGSIVSRPISQNSGTDYPVAILNTDKDEVLLACQNHGIFCNSSGQDTRNVKIEWEQMPMEFVFTSPYLYIIHYDSIEILQLATRQDRNSESVLSAEREVFSCQNAHIVGKQPNGDVYISISSEDRTELHKFNAINKSTT</sequence>
<dbReference type="Pfam" id="PF00780">
    <property type="entry name" value="CNH"/>
    <property type="match status" value="1"/>
</dbReference>
<keyword evidence="11" id="KW-0175">Coiled coil</keyword>
<feature type="domain" description="Thioredoxin" evidence="16">
    <location>
        <begin position="14"/>
        <end position="138"/>
    </location>
</feature>
<dbReference type="InterPro" id="IPR002219">
    <property type="entry name" value="PKC_DAG/PE"/>
</dbReference>
<evidence type="ECO:0000256" key="5">
    <source>
        <dbReference type="ARBA" id="ARBA00022833"/>
    </source>
</evidence>
<keyword evidence="7" id="KW-0472">Membrane</keyword>
<dbReference type="Pfam" id="PF00169">
    <property type="entry name" value="PH"/>
    <property type="match status" value="1"/>
</dbReference>
<evidence type="ECO:0000256" key="10">
    <source>
        <dbReference type="ARBA" id="ARBA00048679"/>
    </source>
</evidence>
<dbReference type="InterPro" id="IPR013766">
    <property type="entry name" value="Thioredoxin_domain"/>
</dbReference>
<feature type="coiled-coil region" evidence="11">
    <location>
        <begin position="505"/>
        <end position="659"/>
    </location>
</feature>
<organism evidence="17 18">
    <name type="scientific">Diploscapter pachys</name>
    <dbReference type="NCBI Taxonomy" id="2018661"/>
    <lineage>
        <taxon>Eukaryota</taxon>
        <taxon>Metazoa</taxon>
        <taxon>Ecdysozoa</taxon>
        <taxon>Nematoda</taxon>
        <taxon>Chromadorea</taxon>
        <taxon>Rhabditida</taxon>
        <taxon>Rhabditina</taxon>
        <taxon>Rhabditomorpha</taxon>
        <taxon>Rhabditoidea</taxon>
        <taxon>Rhabditidae</taxon>
        <taxon>Diploscapter</taxon>
    </lineage>
</organism>